<keyword evidence="4 7" id="KW-0408">Iron</keyword>
<dbReference type="Gene3D" id="1.10.10.1590">
    <property type="entry name" value="NADH-quinone oxidoreductase subunit E"/>
    <property type="match status" value="1"/>
</dbReference>
<keyword evidence="5 7" id="KW-0411">Iron-sulfur</keyword>
<dbReference type="EMBL" id="VGIY01000142">
    <property type="protein sequence ID" value="MBM3317555.1"/>
    <property type="molecule type" value="Genomic_DNA"/>
</dbReference>
<dbReference type="AlphaFoldDB" id="A0A937X8L8"/>
<keyword evidence="3 7" id="KW-0479">Metal-binding</keyword>
<dbReference type="Pfam" id="PF01257">
    <property type="entry name" value="2Fe-2S_thioredx"/>
    <property type="match status" value="1"/>
</dbReference>
<evidence type="ECO:0000256" key="1">
    <source>
        <dbReference type="ARBA" id="ARBA00010643"/>
    </source>
</evidence>
<gene>
    <name evidence="8" type="primary">nuoE</name>
    <name evidence="8" type="ORF">FJY75_06845</name>
</gene>
<dbReference type="InterPro" id="IPR042128">
    <property type="entry name" value="NuoE_dom"/>
</dbReference>
<name>A0A937X8L8_UNCEI</name>
<evidence type="ECO:0000313" key="9">
    <source>
        <dbReference type="Proteomes" id="UP000748308"/>
    </source>
</evidence>
<reference evidence="8" key="1">
    <citation type="submission" date="2019-03" db="EMBL/GenBank/DDBJ databases">
        <title>Lake Tanganyika Metagenome-Assembled Genomes (MAGs).</title>
        <authorList>
            <person name="Tran P."/>
        </authorList>
    </citation>
    <scope>NUCLEOTIDE SEQUENCE</scope>
    <source>
        <strain evidence="8">M_DeepCast_400m_m2_100</strain>
    </source>
</reference>
<evidence type="ECO:0000256" key="6">
    <source>
        <dbReference type="ARBA" id="ARBA00034078"/>
    </source>
</evidence>
<dbReference type="FunFam" id="1.10.10.1590:FF:000001">
    <property type="entry name" value="NADH-quinone oxidoreductase subunit E"/>
    <property type="match status" value="1"/>
</dbReference>
<dbReference type="GO" id="GO:0046872">
    <property type="term" value="F:metal ion binding"/>
    <property type="evidence" value="ECO:0007669"/>
    <property type="project" value="UniProtKB-KW"/>
</dbReference>
<evidence type="ECO:0000256" key="2">
    <source>
        <dbReference type="ARBA" id="ARBA00022714"/>
    </source>
</evidence>
<feature type="binding site" evidence="7">
    <location>
        <position position="80"/>
    </location>
    <ligand>
        <name>[2Fe-2S] cluster</name>
        <dbReference type="ChEBI" id="CHEBI:190135"/>
    </ligand>
</feature>
<comment type="cofactor">
    <cofactor evidence="6">
        <name>[2Fe-2S] cluster</name>
        <dbReference type="ChEBI" id="CHEBI:190135"/>
    </cofactor>
</comment>
<keyword evidence="2 7" id="KW-0001">2Fe-2S</keyword>
<keyword evidence="8" id="KW-0560">Oxidoreductase</keyword>
<dbReference type="NCBIfam" id="NF005722">
    <property type="entry name" value="PRK07539.1-2"/>
    <property type="match status" value="1"/>
</dbReference>
<dbReference type="CDD" id="cd03064">
    <property type="entry name" value="TRX_Fd_NuoE"/>
    <property type="match status" value="1"/>
</dbReference>
<sequence length="158" mass="17749">MRSVDTVLKEHPNAGRDSLIPILQEVQETEGYLSPEAIAEIGRRLNLPASKIYGVATFYNMFRFQPKGKYHVMVCRGTACHVKGSRKSLDMVIRVLKIEPGQTTRDRLFSLEVVACMGACGLAPVVNINGQFYAKITPMKLQRIIEECRAKERIHESA</sequence>
<feature type="binding site" evidence="7">
    <location>
        <position position="120"/>
    </location>
    <ligand>
        <name>[2Fe-2S] cluster</name>
        <dbReference type="ChEBI" id="CHEBI:190135"/>
    </ligand>
</feature>
<dbReference type="InterPro" id="IPR036249">
    <property type="entry name" value="Thioredoxin-like_sf"/>
</dbReference>
<feature type="binding site" evidence="7">
    <location>
        <position position="116"/>
    </location>
    <ligand>
        <name>[2Fe-2S] cluster</name>
        <dbReference type="ChEBI" id="CHEBI:190135"/>
    </ligand>
</feature>
<evidence type="ECO:0000256" key="4">
    <source>
        <dbReference type="ARBA" id="ARBA00023004"/>
    </source>
</evidence>
<dbReference type="PROSITE" id="PS01099">
    <property type="entry name" value="COMPLEX1_24K"/>
    <property type="match status" value="1"/>
</dbReference>
<dbReference type="NCBIfam" id="TIGR01958">
    <property type="entry name" value="nuoE_fam"/>
    <property type="match status" value="1"/>
</dbReference>
<dbReference type="PANTHER" id="PTHR43342:SF1">
    <property type="entry name" value="BIFURCATING [FEFE] HYDROGENASE GAMMA SUBUNIT"/>
    <property type="match status" value="1"/>
</dbReference>
<dbReference type="Gene3D" id="3.40.30.10">
    <property type="entry name" value="Glutaredoxin"/>
    <property type="match status" value="1"/>
</dbReference>
<feature type="binding site" evidence="7">
    <location>
        <position position="75"/>
    </location>
    <ligand>
        <name>[2Fe-2S] cluster</name>
        <dbReference type="ChEBI" id="CHEBI:190135"/>
    </ligand>
</feature>
<dbReference type="EC" id="1.6.5.11" evidence="8"/>
<comment type="caution">
    <text evidence="8">The sequence shown here is derived from an EMBL/GenBank/DDBJ whole genome shotgun (WGS) entry which is preliminary data.</text>
</comment>
<proteinExistence type="inferred from homology"/>
<evidence type="ECO:0000256" key="7">
    <source>
        <dbReference type="PIRSR" id="PIRSR000216-1"/>
    </source>
</evidence>
<evidence type="ECO:0000256" key="3">
    <source>
        <dbReference type="ARBA" id="ARBA00022723"/>
    </source>
</evidence>
<dbReference type="InterPro" id="IPR002023">
    <property type="entry name" value="NuoE-like"/>
</dbReference>
<dbReference type="GO" id="GO:0051537">
    <property type="term" value="F:2 iron, 2 sulfur cluster binding"/>
    <property type="evidence" value="ECO:0007669"/>
    <property type="project" value="UniProtKB-KW"/>
</dbReference>
<evidence type="ECO:0000313" key="8">
    <source>
        <dbReference type="EMBL" id="MBM3317555.1"/>
    </source>
</evidence>
<comment type="similarity">
    <text evidence="1">Belongs to the complex I 24 kDa subunit family.</text>
</comment>
<dbReference type="PANTHER" id="PTHR43342">
    <property type="entry name" value="NADH-QUINONE OXIDOREDUCTASE, E SUBUNIT"/>
    <property type="match status" value="1"/>
</dbReference>
<evidence type="ECO:0000256" key="5">
    <source>
        <dbReference type="ARBA" id="ARBA00023014"/>
    </source>
</evidence>
<comment type="cofactor">
    <cofactor evidence="7">
        <name>[2Fe-2S] cluster</name>
        <dbReference type="ChEBI" id="CHEBI:190135"/>
    </cofactor>
    <text evidence="7">Binds 1 [2Fe-2S] cluster.</text>
</comment>
<protein>
    <submittedName>
        <fullName evidence="8">NADH-quinone oxidoreductase subunit NuoE</fullName>
        <ecNumber evidence="8">1.6.5.11</ecNumber>
    </submittedName>
</protein>
<dbReference type="InterPro" id="IPR041921">
    <property type="entry name" value="NuoE_N"/>
</dbReference>
<dbReference type="PIRSF" id="PIRSF000216">
    <property type="entry name" value="NADH_DH_24kDa"/>
    <property type="match status" value="1"/>
</dbReference>
<accession>A0A937X8L8</accession>
<organism evidence="8 9">
    <name type="scientific">Eiseniibacteriota bacterium</name>
    <dbReference type="NCBI Taxonomy" id="2212470"/>
    <lineage>
        <taxon>Bacteria</taxon>
        <taxon>Candidatus Eiseniibacteriota</taxon>
    </lineage>
</organism>
<dbReference type="SUPFAM" id="SSF52833">
    <property type="entry name" value="Thioredoxin-like"/>
    <property type="match status" value="1"/>
</dbReference>
<dbReference type="GO" id="GO:0016491">
    <property type="term" value="F:oxidoreductase activity"/>
    <property type="evidence" value="ECO:0007669"/>
    <property type="project" value="UniProtKB-KW"/>
</dbReference>
<dbReference type="Proteomes" id="UP000748308">
    <property type="component" value="Unassembled WGS sequence"/>
</dbReference>
<dbReference type="InterPro" id="IPR028431">
    <property type="entry name" value="NADP_DH_HndA-like"/>
</dbReference>